<protein>
    <submittedName>
        <fullName evidence="2">Uncharacterized protein</fullName>
    </submittedName>
</protein>
<feature type="region of interest" description="Disordered" evidence="1">
    <location>
        <begin position="1"/>
        <end position="29"/>
    </location>
</feature>
<dbReference type="EMBL" id="BMAV01020025">
    <property type="protein sequence ID" value="GFY73389.1"/>
    <property type="molecule type" value="Genomic_DNA"/>
</dbReference>
<comment type="caution">
    <text evidence="2">The sequence shown here is derived from an EMBL/GenBank/DDBJ whole genome shotgun (WGS) entry which is preliminary data.</text>
</comment>
<evidence type="ECO:0000313" key="3">
    <source>
        <dbReference type="Proteomes" id="UP000886998"/>
    </source>
</evidence>
<sequence length="29" mass="3325">MKVMSRKNNPAYLRDNLTRFRKGSSGSPL</sequence>
<dbReference type="Proteomes" id="UP000886998">
    <property type="component" value="Unassembled WGS sequence"/>
</dbReference>
<reference evidence="2" key="1">
    <citation type="submission" date="2020-08" db="EMBL/GenBank/DDBJ databases">
        <title>Multicomponent nature underlies the extraordinary mechanical properties of spider dragline silk.</title>
        <authorList>
            <person name="Kono N."/>
            <person name="Nakamura H."/>
            <person name="Mori M."/>
            <person name="Yoshida Y."/>
            <person name="Ohtoshi R."/>
            <person name="Malay A.D."/>
            <person name="Moran D.A.P."/>
            <person name="Tomita M."/>
            <person name="Numata K."/>
            <person name="Arakawa K."/>
        </authorList>
    </citation>
    <scope>NUCLEOTIDE SEQUENCE</scope>
</reference>
<keyword evidence="3" id="KW-1185">Reference proteome</keyword>
<dbReference type="AlphaFoldDB" id="A0A8X6YKV2"/>
<evidence type="ECO:0000313" key="2">
    <source>
        <dbReference type="EMBL" id="GFY73389.1"/>
    </source>
</evidence>
<organism evidence="2 3">
    <name type="scientific">Trichonephila inaurata madagascariensis</name>
    <dbReference type="NCBI Taxonomy" id="2747483"/>
    <lineage>
        <taxon>Eukaryota</taxon>
        <taxon>Metazoa</taxon>
        <taxon>Ecdysozoa</taxon>
        <taxon>Arthropoda</taxon>
        <taxon>Chelicerata</taxon>
        <taxon>Arachnida</taxon>
        <taxon>Araneae</taxon>
        <taxon>Araneomorphae</taxon>
        <taxon>Entelegynae</taxon>
        <taxon>Araneoidea</taxon>
        <taxon>Nephilidae</taxon>
        <taxon>Trichonephila</taxon>
        <taxon>Trichonephila inaurata</taxon>
    </lineage>
</organism>
<gene>
    <name evidence="2" type="ORF">TNIN_167381</name>
</gene>
<name>A0A8X6YKV2_9ARAC</name>
<evidence type="ECO:0000256" key="1">
    <source>
        <dbReference type="SAM" id="MobiDB-lite"/>
    </source>
</evidence>
<accession>A0A8X6YKV2</accession>
<proteinExistence type="predicted"/>
<feature type="non-terminal residue" evidence="2">
    <location>
        <position position="29"/>
    </location>
</feature>